<keyword evidence="5" id="KW-1278">Translocase</keyword>
<dbReference type="SMART" id="SM00382">
    <property type="entry name" value="AAA"/>
    <property type="match status" value="1"/>
</dbReference>
<dbReference type="PANTHER" id="PTHR43499:SF1">
    <property type="entry name" value="ABC TRANSPORTER I FAMILY MEMBER 1"/>
    <property type="match status" value="1"/>
</dbReference>
<evidence type="ECO:0000256" key="3">
    <source>
        <dbReference type="ARBA" id="ARBA00022748"/>
    </source>
</evidence>
<dbReference type="AlphaFoldDB" id="A0A3B0ZZB7"/>
<dbReference type="Pfam" id="PF00005">
    <property type="entry name" value="ABC_tran"/>
    <property type="match status" value="1"/>
</dbReference>
<evidence type="ECO:0000313" key="8">
    <source>
        <dbReference type="EMBL" id="VAW92707.1"/>
    </source>
</evidence>
<dbReference type="PROSITE" id="PS50893">
    <property type="entry name" value="ABC_TRANSPORTER_2"/>
    <property type="match status" value="1"/>
</dbReference>
<sequence length="208" mass="22487">MLEIRDLECVRGDHRLFTGLKFSLQGGELLYLRGSNGSGKTSLLRTVCGLLEPAEGEVLWKGRNVRSQRDEFNAELTYLGHLNGVKGELTAFENLQLGGALSGLAVSEDDIYQALERIGLGGREDLPTQVLSQGQKRRVALAGLLLSQASLWVLDEPFSALDVGAVDQLAKLIEVHLQKGGMAMFTTHQAVDIRAGAVSEVNLDALDS</sequence>
<dbReference type="InterPro" id="IPR003439">
    <property type="entry name" value="ABC_transporter-like_ATP-bd"/>
</dbReference>
<dbReference type="EMBL" id="UOFU01000004">
    <property type="protein sequence ID" value="VAW92707.1"/>
    <property type="molecule type" value="Genomic_DNA"/>
</dbReference>
<dbReference type="GO" id="GO:0022857">
    <property type="term" value="F:transmembrane transporter activity"/>
    <property type="evidence" value="ECO:0007669"/>
    <property type="project" value="InterPro"/>
</dbReference>
<dbReference type="GO" id="GO:0005524">
    <property type="term" value="F:ATP binding"/>
    <property type="evidence" value="ECO:0007669"/>
    <property type="project" value="UniProtKB-KW"/>
</dbReference>
<dbReference type="InterPro" id="IPR017871">
    <property type="entry name" value="ABC_transporter-like_CS"/>
</dbReference>
<dbReference type="SUPFAM" id="SSF52540">
    <property type="entry name" value="P-loop containing nucleoside triphosphate hydrolases"/>
    <property type="match status" value="1"/>
</dbReference>
<keyword evidence="6" id="KW-0472">Membrane</keyword>
<dbReference type="GO" id="GO:0017004">
    <property type="term" value="P:cytochrome complex assembly"/>
    <property type="evidence" value="ECO:0007669"/>
    <property type="project" value="UniProtKB-KW"/>
</dbReference>
<dbReference type="PANTHER" id="PTHR43499">
    <property type="entry name" value="ABC TRANSPORTER I FAMILY MEMBER 1"/>
    <property type="match status" value="1"/>
</dbReference>
<dbReference type="Gene3D" id="3.40.50.300">
    <property type="entry name" value="P-loop containing nucleotide triphosphate hydrolases"/>
    <property type="match status" value="1"/>
</dbReference>
<dbReference type="InterPro" id="IPR027417">
    <property type="entry name" value="P-loop_NTPase"/>
</dbReference>
<dbReference type="NCBIfam" id="TIGR01189">
    <property type="entry name" value="ccmA"/>
    <property type="match status" value="1"/>
</dbReference>
<proteinExistence type="predicted"/>
<dbReference type="GO" id="GO:0016887">
    <property type="term" value="F:ATP hydrolysis activity"/>
    <property type="evidence" value="ECO:0007669"/>
    <property type="project" value="InterPro"/>
</dbReference>
<evidence type="ECO:0000256" key="5">
    <source>
        <dbReference type="ARBA" id="ARBA00022967"/>
    </source>
</evidence>
<evidence type="ECO:0000259" key="7">
    <source>
        <dbReference type="PROSITE" id="PS50893"/>
    </source>
</evidence>
<gene>
    <name evidence="8" type="ORF">MNBD_GAMMA20-1943</name>
</gene>
<evidence type="ECO:0000256" key="6">
    <source>
        <dbReference type="ARBA" id="ARBA00023136"/>
    </source>
</evidence>
<feature type="domain" description="ABC transporter" evidence="7">
    <location>
        <begin position="2"/>
        <end position="203"/>
    </location>
</feature>
<keyword evidence="4" id="KW-0067">ATP-binding</keyword>
<dbReference type="NCBIfam" id="NF010061">
    <property type="entry name" value="PRK13538.1"/>
    <property type="match status" value="1"/>
</dbReference>
<evidence type="ECO:0000256" key="2">
    <source>
        <dbReference type="ARBA" id="ARBA00022741"/>
    </source>
</evidence>
<reference evidence="8" key="1">
    <citation type="submission" date="2018-06" db="EMBL/GenBank/DDBJ databases">
        <authorList>
            <person name="Zhirakovskaya E."/>
        </authorList>
    </citation>
    <scope>NUCLEOTIDE SEQUENCE</scope>
</reference>
<keyword evidence="3" id="KW-0201">Cytochrome c-type biogenesis</keyword>
<dbReference type="PROSITE" id="PS00211">
    <property type="entry name" value="ABC_TRANSPORTER_1"/>
    <property type="match status" value="1"/>
</dbReference>
<evidence type="ECO:0000256" key="4">
    <source>
        <dbReference type="ARBA" id="ARBA00022840"/>
    </source>
</evidence>
<protein>
    <submittedName>
        <fullName evidence="8">ABC transporter involved in cytochrome c biogenesis, ATPase component CcmA</fullName>
    </submittedName>
</protein>
<keyword evidence="2" id="KW-0547">Nucleotide-binding</keyword>
<dbReference type="InterPro" id="IPR005895">
    <property type="entry name" value="ABC_transptr_haem_export_CcmA"/>
</dbReference>
<name>A0A3B0ZZB7_9ZZZZ</name>
<evidence type="ECO:0000256" key="1">
    <source>
        <dbReference type="ARBA" id="ARBA00022448"/>
    </source>
</evidence>
<keyword evidence="1" id="KW-0813">Transport</keyword>
<organism evidence="8">
    <name type="scientific">hydrothermal vent metagenome</name>
    <dbReference type="NCBI Taxonomy" id="652676"/>
    <lineage>
        <taxon>unclassified sequences</taxon>
        <taxon>metagenomes</taxon>
        <taxon>ecological metagenomes</taxon>
    </lineage>
</organism>
<accession>A0A3B0ZZB7</accession>
<dbReference type="InterPro" id="IPR003593">
    <property type="entry name" value="AAA+_ATPase"/>
</dbReference>